<evidence type="ECO:0000313" key="1">
    <source>
        <dbReference type="EMBL" id="MCI03948.1"/>
    </source>
</evidence>
<sequence>MPVKVWKKVVRIQREFLLGGGRGGKKISWVRWSVVCQDKNKGGLGVRDIRLVNISLSSKWHWRLLLPGIPLWKDVLVTKYGDQILHTVYWSDCRIPSTALNWWKDICTLEKVVISKNWLAESVVRKLGNGNSTFFWSSLWIGEAPLLVVFPRLFSLSNQKNSFVKDLCEYVGERWSWSFSWRKDLFRWEEDLVVQLRELLEPVNFSLVEDSWIWRPDPDG</sequence>
<feature type="non-terminal residue" evidence="1">
    <location>
        <position position="220"/>
    </location>
</feature>
<dbReference type="Proteomes" id="UP000265520">
    <property type="component" value="Unassembled WGS sequence"/>
</dbReference>
<comment type="caution">
    <text evidence="1">The sequence shown here is derived from an EMBL/GenBank/DDBJ whole genome shotgun (WGS) entry which is preliminary data.</text>
</comment>
<protein>
    <submittedName>
        <fullName evidence="1">DUF4283 domain protein</fullName>
    </submittedName>
</protein>
<accession>A0A392NVU8</accession>
<organism evidence="1 2">
    <name type="scientific">Trifolium medium</name>
    <dbReference type="NCBI Taxonomy" id="97028"/>
    <lineage>
        <taxon>Eukaryota</taxon>
        <taxon>Viridiplantae</taxon>
        <taxon>Streptophyta</taxon>
        <taxon>Embryophyta</taxon>
        <taxon>Tracheophyta</taxon>
        <taxon>Spermatophyta</taxon>
        <taxon>Magnoliopsida</taxon>
        <taxon>eudicotyledons</taxon>
        <taxon>Gunneridae</taxon>
        <taxon>Pentapetalae</taxon>
        <taxon>rosids</taxon>
        <taxon>fabids</taxon>
        <taxon>Fabales</taxon>
        <taxon>Fabaceae</taxon>
        <taxon>Papilionoideae</taxon>
        <taxon>50 kb inversion clade</taxon>
        <taxon>NPAAA clade</taxon>
        <taxon>Hologalegina</taxon>
        <taxon>IRL clade</taxon>
        <taxon>Trifolieae</taxon>
        <taxon>Trifolium</taxon>
    </lineage>
</organism>
<dbReference type="AlphaFoldDB" id="A0A392NVU8"/>
<dbReference type="EMBL" id="LXQA010053801">
    <property type="protein sequence ID" value="MCI03948.1"/>
    <property type="molecule type" value="Genomic_DNA"/>
</dbReference>
<proteinExistence type="predicted"/>
<keyword evidence="2" id="KW-1185">Reference proteome</keyword>
<evidence type="ECO:0000313" key="2">
    <source>
        <dbReference type="Proteomes" id="UP000265520"/>
    </source>
</evidence>
<dbReference type="PANTHER" id="PTHR36617">
    <property type="entry name" value="PROTEIN, PUTATIVE-RELATED"/>
    <property type="match status" value="1"/>
</dbReference>
<reference evidence="1 2" key="1">
    <citation type="journal article" date="2018" name="Front. Plant Sci.">
        <title>Red Clover (Trifolium pratense) and Zigzag Clover (T. medium) - A Picture of Genomic Similarities and Differences.</title>
        <authorList>
            <person name="Dluhosova J."/>
            <person name="Istvanek J."/>
            <person name="Nedelnik J."/>
            <person name="Repkova J."/>
        </authorList>
    </citation>
    <scope>NUCLEOTIDE SEQUENCE [LARGE SCALE GENOMIC DNA]</scope>
    <source>
        <strain evidence="2">cv. 10/8</strain>
        <tissue evidence="1">Leaf</tissue>
    </source>
</reference>
<dbReference type="PANTHER" id="PTHR36617:SF5">
    <property type="entry name" value="OS05G0421675 PROTEIN"/>
    <property type="match status" value="1"/>
</dbReference>
<name>A0A392NVU8_9FABA</name>